<dbReference type="SUPFAM" id="SSF53328">
    <property type="entry name" value="Formyltransferase"/>
    <property type="match status" value="1"/>
</dbReference>
<dbReference type="Gene3D" id="3.40.50.170">
    <property type="entry name" value="Formyl transferase, N-terminal domain"/>
    <property type="match status" value="1"/>
</dbReference>
<gene>
    <name evidence="6" type="ORF">BJF95_22025</name>
</gene>
<dbReference type="EC" id="2.1.2.2" evidence="2"/>
<comment type="pathway">
    <text evidence="1">Purine metabolism; IMP biosynthesis via de novo pathway; N(2)-formyl-N(1)-(5-phospho-D-ribosyl)glycinamide from N(1)-(5-phospho-D-ribosyl)glycinamide (10-formyl THF route): step 1/1.</text>
</comment>
<evidence type="ECO:0000256" key="1">
    <source>
        <dbReference type="ARBA" id="ARBA00005054"/>
    </source>
</evidence>
<keyword evidence="4" id="KW-0658">Purine biosynthesis</keyword>
<dbReference type="GO" id="GO:0006189">
    <property type="term" value="P:'de novo' IMP biosynthetic process"/>
    <property type="evidence" value="ECO:0007669"/>
    <property type="project" value="TreeGrafter"/>
</dbReference>
<keyword evidence="7" id="KW-1185">Reference proteome</keyword>
<dbReference type="Proteomes" id="UP000186894">
    <property type="component" value="Unassembled WGS sequence"/>
</dbReference>
<proteinExistence type="predicted"/>
<reference evidence="6 7" key="1">
    <citation type="submission" date="2016-09" db="EMBL/GenBank/DDBJ databases">
        <title>Rhizobium oryziradicis sp. nov., isolated from the root of rice.</title>
        <authorList>
            <person name="Zhao J."/>
            <person name="Zhang X."/>
        </authorList>
    </citation>
    <scope>NUCLEOTIDE SEQUENCE [LARGE SCALE GENOMIC DNA]</scope>
    <source>
        <strain evidence="6 7">N19</strain>
    </source>
</reference>
<dbReference type="EMBL" id="MKIM01000028">
    <property type="protein sequence ID" value="OLP43542.1"/>
    <property type="molecule type" value="Genomic_DNA"/>
</dbReference>
<evidence type="ECO:0000256" key="4">
    <source>
        <dbReference type="ARBA" id="ARBA00022755"/>
    </source>
</evidence>
<evidence type="ECO:0000256" key="3">
    <source>
        <dbReference type="ARBA" id="ARBA00022679"/>
    </source>
</evidence>
<keyword evidence="3 6" id="KW-0808">Transferase</keyword>
<protein>
    <recommendedName>
        <fullName evidence="2">phosphoribosylglycinamide formyltransferase 1</fullName>
        <ecNumber evidence="2">2.1.2.2</ecNumber>
    </recommendedName>
</protein>
<evidence type="ECO:0000259" key="5">
    <source>
        <dbReference type="Pfam" id="PF00551"/>
    </source>
</evidence>
<dbReference type="CDD" id="cd08653">
    <property type="entry name" value="FMT_core_like_3"/>
    <property type="match status" value="1"/>
</dbReference>
<dbReference type="PANTHER" id="PTHR43369:SF2">
    <property type="entry name" value="PHOSPHORIBOSYLGLYCINAMIDE FORMYLTRANSFERASE"/>
    <property type="match status" value="1"/>
</dbReference>
<dbReference type="GO" id="GO:0005829">
    <property type="term" value="C:cytosol"/>
    <property type="evidence" value="ECO:0007669"/>
    <property type="project" value="TreeGrafter"/>
</dbReference>
<dbReference type="InterPro" id="IPR036477">
    <property type="entry name" value="Formyl_transf_N_sf"/>
</dbReference>
<evidence type="ECO:0000313" key="7">
    <source>
        <dbReference type="Proteomes" id="UP000186894"/>
    </source>
</evidence>
<sequence length="266" mass="29393">MGVMVVQRDAQTVLVMTAGGPNPWMVINALYSHFLNSHVSVHVLLEEPESKQEIFQRRKRRLGAVPAFGQLATMAFAKLLRKAAQRRTTEICKRYNANPHFNPDVPVTTVRSINSPETLELVRHCNPGAILLVSTRLMKRDMLEALNVSVLNLHAGINPAYRGQMGGYWALASDDADNFGATIHMVDAGTDTGATLYQVRPKPEKSDFLSTYPMLLTAAALDITRQAVDEALQGQLKPVAATGPSALHFPPTLWLWLWNGVKKGVW</sequence>
<feature type="domain" description="Formyl transferase N-terminal" evidence="5">
    <location>
        <begin position="81"/>
        <end position="201"/>
    </location>
</feature>
<dbReference type="AlphaFoldDB" id="A0A1Q8ZNT6"/>
<accession>A0A1Q8ZNT6</accession>
<evidence type="ECO:0000256" key="2">
    <source>
        <dbReference type="ARBA" id="ARBA00012254"/>
    </source>
</evidence>
<name>A0A1Q8ZNT6_9HYPH</name>
<dbReference type="GO" id="GO:0004644">
    <property type="term" value="F:phosphoribosylglycinamide formyltransferase activity"/>
    <property type="evidence" value="ECO:0007669"/>
    <property type="project" value="UniProtKB-EC"/>
</dbReference>
<dbReference type="PANTHER" id="PTHR43369">
    <property type="entry name" value="PHOSPHORIBOSYLGLYCINAMIDE FORMYLTRANSFERASE"/>
    <property type="match status" value="1"/>
</dbReference>
<dbReference type="Pfam" id="PF00551">
    <property type="entry name" value="Formyl_trans_N"/>
    <property type="match status" value="1"/>
</dbReference>
<dbReference type="STRING" id="1867956.BJF95_22025"/>
<evidence type="ECO:0000313" key="6">
    <source>
        <dbReference type="EMBL" id="OLP43542.1"/>
    </source>
</evidence>
<comment type="caution">
    <text evidence="6">The sequence shown here is derived from an EMBL/GenBank/DDBJ whole genome shotgun (WGS) entry which is preliminary data.</text>
</comment>
<dbReference type="InterPro" id="IPR002376">
    <property type="entry name" value="Formyl_transf_N"/>
</dbReference>
<organism evidence="6 7">
    <name type="scientific">Rhizobium oryziradicis</name>
    <dbReference type="NCBI Taxonomy" id="1867956"/>
    <lineage>
        <taxon>Bacteria</taxon>
        <taxon>Pseudomonadati</taxon>
        <taxon>Pseudomonadota</taxon>
        <taxon>Alphaproteobacteria</taxon>
        <taxon>Hyphomicrobiales</taxon>
        <taxon>Rhizobiaceae</taxon>
        <taxon>Rhizobium/Agrobacterium group</taxon>
        <taxon>Rhizobium</taxon>
    </lineage>
</organism>